<dbReference type="STRING" id="1909395.BKM31_57180"/>
<proteinExistence type="predicted"/>
<organism evidence="1 2">
    <name type="scientific">[Actinomadura] parvosata subsp. kistnae</name>
    <dbReference type="NCBI Taxonomy" id="1909395"/>
    <lineage>
        <taxon>Bacteria</taxon>
        <taxon>Bacillati</taxon>
        <taxon>Actinomycetota</taxon>
        <taxon>Actinomycetes</taxon>
        <taxon>Streptosporangiales</taxon>
        <taxon>Streptosporangiaceae</taxon>
        <taxon>Nonomuraea</taxon>
    </lineage>
</organism>
<keyword evidence="2" id="KW-1185">Reference proteome</keyword>
<evidence type="ECO:0000313" key="2">
    <source>
        <dbReference type="Proteomes" id="UP000190797"/>
    </source>
</evidence>
<reference evidence="2" key="1">
    <citation type="journal article" date="2017" name="Med. Chem. Commun.">
        <title>Nonomuraea sp. ATCC 55076 harbours the largest actinomycete chromosome to date and the kistamicin biosynthetic gene cluster.</title>
        <authorList>
            <person name="Nazari B."/>
            <person name="Forneris C.C."/>
            <person name="Gibson M.I."/>
            <person name="Moon K."/>
            <person name="Schramma K.R."/>
            <person name="Seyedsayamdost M.R."/>
        </authorList>
    </citation>
    <scope>NUCLEOTIDE SEQUENCE [LARGE SCALE GENOMIC DNA]</scope>
    <source>
        <strain evidence="2">ATCC 55076</strain>
    </source>
</reference>
<sequence length="152" mass="16536">MVLMEAAPEGLAKRRSRWPFVLCLVILAALVAVKVPQWVNDGKLAGLEERVSRLELPPGTERDGSAAVQGSVGLQEGNGNHCDFLVRMTVRTRLPDAEIAAYYASAKVEGVAGAELSGRAYVSPYGYRDGFKSVVVEFFDWGQDPGLDLRCH</sequence>
<name>A0A1V0AHQ7_9ACTN</name>
<evidence type="ECO:0000313" key="1">
    <source>
        <dbReference type="EMBL" id="AQZ69747.1"/>
    </source>
</evidence>
<dbReference type="KEGG" id="noa:BKM31_57180"/>
<gene>
    <name evidence="1" type="ORF">BKM31_57180</name>
</gene>
<accession>A0A1V0AHQ7</accession>
<dbReference type="AlphaFoldDB" id="A0A1V0AHQ7"/>
<dbReference type="Proteomes" id="UP000190797">
    <property type="component" value="Chromosome"/>
</dbReference>
<protein>
    <submittedName>
        <fullName evidence="1">Uncharacterized protein</fullName>
    </submittedName>
</protein>
<dbReference type="EMBL" id="CP017717">
    <property type="protein sequence ID" value="AQZ69747.1"/>
    <property type="molecule type" value="Genomic_DNA"/>
</dbReference>